<comment type="caution">
    <text evidence="1">The sequence shown here is derived from an EMBL/GenBank/DDBJ whole genome shotgun (WGS) entry which is preliminary data.</text>
</comment>
<protein>
    <recommendedName>
        <fullName evidence="3">DUF2336 domain-containing protein</fullName>
    </recommendedName>
</protein>
<keyword evidence="2" id="KW-1185">Reference proteome</keyword>
<accession>A0A2M9G1A0</accession>
<name>A0A2M9G1A0_9PROT</name>
<dbReference type="Pfam" id="PF10098">
    <property type="entry name" value="DUF2336"/>
    <property type="match status" value="1"/>
</dbReference>
<organism evidence="1 2">
    <name type="scientific">Minwuia thermotolerans</name>
    <dbReference type="NCBI Taxonomy" id="2056226"/>
    <lineage>
        <taxon>Bacteria</taxon>
        <taxon>Pseudomonadati</taxon>
        <taxon>Pseudomonadota</taxon>
        <taxon>Alphaproteobacteria</taxon>
        <taxon>Minwuiales</taxon>
        <taxon>Minwuiaceae</taxon>
        <taxon>Minwuia</taxon>
    </lineage>
</organism>
<dbReference type="Proteomes" id="UP000229498">
    <property type="component" value="Unassembled WGS sequence"/>
</dbReference>
<dbReference type="InterPro" id="IPR019285">
    <property type="entry name" value="DUF2336"/>
</dbReference>
<reference evidence="1 2" key="1">
    <citation type="submission" date="2017-11" db="EMBL/GenBank/DDBJ databases">
        <title>Draft genome sequence of Rhizobiales bacterium SY3-13.</title>
        <authorList>
            <person name="Sun C."/>
        </authorList>
    </citation>
    <scope>NUCLEOTIDE SEQUENCE [LARGE SCALE GENOMIC DNA]</scope>
    <source>
        <strain evidence="1 2">SY3-13</strain>
    </source>
</reference>
<dbReference type="EMBL" id="PHIG01000032">
    <property type="protein sequence ID" value="PJK29490.1"/>
    <property type="molecule type" value="Genomic_DNA"/>
</dbReference>
<sequence length="409" mass="44618">MMADDARATTPDYSEAKPLLLRGDAADRVALAGNPETQPEVLYYLVDDDDEGVRLAVASNDAAPGLANLKLTEDDADDVRIELARKIGRLLPELKAEKKKKLRELTIQALEKLSEDQLPAVRAALAEAVKTSRDIPKDSVMKLAQDVEAIVAAPILEYSPLLSDADLVELIAAGVTIGALPAIARRHDLGAEVGDAIVATADMPSIAALLHNKSATIRARTLDNVAEEAERFEELHEPVVMRPELSQRAMRRIASFISRSLLEQLSERGGLDNKTRRVLAEAVSERLSEDRDADGKLDADFAEHLARQGKLDDEVLRSALEKNRRSFVIRALALLAGRSDAGVERIMEMQNAKATTALVWEAGLSMRTALMVQQRVAKVAPSQILPARNGVDFPMTPEEMEIQIAHIAD</sequence>
<dbReference type="SUPFAM" id="SSF48371">
    <property type="entry name" value="ARM repeat"/>
    <property type="match status" value="1"/>
</dbReference>
<dbReference type="InterPro" id="IPR016024">
    <property type="entry name" value="ARM-type_fold"/>
</dbReference>
<dbReference type="AlphaFoldDB" id="A0A2M9G1A0"/>
<evidence type="ECO:0008006" key="3">
    <source>
        <dbReference type="Google" id="ProtNLM"/>
    </source>
</evidence>
<proteinExistence type="predicted"/>
<dbReference type="InterPro" id="IPR011989">
    <property type="entry name" value="ARM-like"/>
</dbReference>
<gene>
    <name evidence="1" type="ORF">CVT23_10525</name>
</gene>
<evidence type="ECO:0000313" key="2">
    <source>
        <dbReference type="Proteomes" id="UP000229498"/>
    </source>
</evidence>
<evidence type="ECO:0000313" key="1">
    <source>
        <dbReference type="EMBL" id="PJK29490.1"/>
    </source>
</evidence>
<dbReference type="OrthoDB" id="7888976at2"/>
<dbReference type="Gene3D" id="1.25.10.10">
    <property type="entry name" value="Leucine-rich Repeat Variant"/>
    <property type="match status" value="1"/>
</dbReference>